<keyword evidence="5 9" id="KW-1133">Transmembrane helix</keyword>
<evidence type="ECO:0000256" key="4">
    <source>
        <dbReference type="ARBA" id="ARBA00022729"/>
    </source>
</evidence>
<evidence type="ECO:0000256" key="2">
    <source>
        <dbReference type="ARBA" id="ARBA00022448"/>
    </source>
</evidence>
<protein>
    <submittedName>
        <fullName evidence="13">Cation-dependent mannose-6-phosphate receptor-like</fullName>
    </submittedName>
</protein>
<dbReference type="PROSITE" id="PS51914">
    <property type="entry name" value="MRH"/>
    <property type="match status" value="1"/>
</dbReference>
<keyword evidence="7" id="KW-1015">Disulfide bond</keyword>
<comment type="subcellular location">
    <subcellularLocation>
        <location evidence="1">Endomembrane system</location>
    </subcellularLocation>
</comment>
<dbReference type="PANTHER" id="PTHR15071">
    <property type="entry name" value="MANNOSE-6-PHOSPHATE RECEPTOR FAMILY MEMBER"/>
    <property type="match status" value="1"/>
</dbReference>
<evidence type="ECO:0000313" key="12">
    <source>
        <dbReference type="Proteomes" id="UP000694865"/>
    </source>
</evidence>
<dbReference type="GeneID" id="102806869"/>
<evidence type="ECO:0000256" key="3">
    <source>
        <dbReference type="ARBA" id="ARBA00022692"/>
    </source>
</evidence>
<evidence type="ECO:0000256" key="9">
    <source>
        <dbReference type="SAM" id="Phobius"/>
    </source>
</evidence>
<keyword evidence="12" id="KW-1185">Reference proteome</keyword>
<evidence type="ECO:0000256" key="7">
    <source>
        <dbReference type="ARBA" id="ARBA00023157"/>
    </source>
</evidence>
<name>A0ABM0MHM5_SACKO</name>
<feature type="chain" id="PRO_5047118375" evidence="10">
    <location>
        <begin position="23"/>
        <end position="275"/>
    </location>
</feature>
<dbReference type="Pfam" id="PF02157">
    <property type="entry name" value="Man-6-P_recep"/>
    <property type="match status" value="1"/>
</dbReference>
<feature type="transmembrane region" description="Helical" evidence="9">
    <location>
        <begin position="181"/>
        <end position="205"/>
    </location>
</feature>
<feature type="signal peptide" evidence="10">
    <location>
        <begin position="1"/>
        <end position="22"/>
    </location>
</feature>
<sequence>MSVEVLYLFLFFAVCLVCSSNADCTVETTKEQKYISMLDPIKGSIFKITDESANYTYDISICAPLKDVGDSDVGCYQSNPQKTNGKIVGRITKTDIKTGTDWILLTYKGGDEYGTHCTNENRRAVIMIVCDPDILEGPATIIAENADKDSECYYLFEISSSVACTSGLSESSSSSSGGGGISVGSIISIIFFTLVGLYIIVGFLYQRLVVGAKGMEQIPNLSFWRELGNLIADGTDFLFRTKTPSEPRTYKGIGDDQLENMDDDDDRDDHLLPMY</sequence>
<evidence type="ECO:0000256" key="10">
    <source>
        <dbReference type="SAM" id="SignalP"/>
    </source>
</evidence>
<dbReference type="InterPro" id="IPR044865">
    <property type="entry name" value="MRH_dom"/>
</dbReference>
<keyword evidence="2" id="KW-0813">Transport</keyword>
<evidence type="ECO:0000259" key="11">
    <source>
        <dbReference type="PROSITE" id="PS51914"/>
    </source>
</evidence>
<keyword evidence="4 10" id="KW-0732">Signal</keyword>
<evidence type="ECO:0000313" key="13">
    <source>
        <dbReference type="RefSeq" id="XP_006819516.1"/>
    </source>
</evidence>
<evidence type="ECO:0000256" key="8">
    <source>
        <dbReference type="ARBA" id="ARBA00023180"/>
    </source>
</evidence>
<dbReference type="Proteomes" id="UP000694865">
    <property type="component" value="Unplaced"/>
</dbReference>
<dbReference type="InterPro" id="IPR028927">
    <property type="entry name" value="Man-6-P_rcpt"/>
</dbReference>
<reference evidence="13" key="1">
    <citation type="submission" date="2025-08" db="UniProtKB">
        <authorList>
            <consortium name="RefSeq"/>
        </authorList>
    </citation>
    <scope>IDENTIFICATION</scope>
    <source>
        <tissue evidence="13">Testes</tissue>
    </source>
</reference>
<keyword evidence="6 9" id="KW-0472">Membrane</keyword>
<dbReference type="SUPFAM" id="SSF50911">
    <property type="entry name" value="Mannose 6-phosphate receptor domain"/>
    <property type="match status" value="1"/>
</dbReference>
<evidence type="ECO:0000256" key="6">
    <source>
        <dbReference type="ARBA" id="ARBA00023136"/>
    </source>
</evidence>
<evidence type="ECO:0000256" key="5">
    <source>
        <dbReference type="ARBA" id="ARBA00022989"/>
    </source>
</evidence>
<dbReference type="RefSeq" id="XP_006819516.1">
    <property type="nucleotide sequence ID" value="XM_006819453.1"/>
</dbReference>
<dbReference type="InterPro" id="IPR009011">
    <property type="entry name" value="Man6P_isomerase_rcpt-bd_dom_sf"/>
</dbReference>
<accession>A0ABM0MHM5</accession>
<organism evidence="12 13">
    <name type="scientific">Saccoglossus kowalevskii</name>
    <name type="common">Acorn worm</name>
    <dbReference type="NCBI Taxonomy" id="10224"/>
    <lineage>
        <taxon>Eukaryota</taxon>
        <taxon>Metazoa</taxon>
        <taxon>Hemichordata</taxon>
        <taxon>Enteropneusta</taxon>
        <taxon>Harrimaniidae</taxon>
        <taxon>Saccoglossus</taxon>
    </lineage>
</organism>
<gene>
    <name evidence="13" type="primary">LOC102806869</name>
</gene>
<dbReference type="Gene3D" id="2.70.130.10">
    <property type="entry name" value="Mannose-6-phosphate receptor binding domain"/>
    <property type="match status" value="1"/>
</dbReference>
<proteinExistence type="predicted"/>
<evidence type="ECO:0000256" key="1">
    <source>
        <dbReference type="ARBA" id="ARBA00004308"/>
    </source>
</evidence>
<keyword evidence="8" id="KW-0325">Glycoprotein</keyword>
<keyword evidence="3 9" id="KW-0812">Transmembrane</keyword>
<feature type="domain" description="MRH" evidence="11">
    <location>
        <begin position="22"/>
        <end position="166"/>
    </location>
</feature>
<dbReference type="PANTHER" id="PTHR15071:SF29">
    <property type="entry name" value="CATION-DEPENDENT MANNOSE-6-PHOSPHATE RECEPTOR"/>
    <property type="match status" value="1"/>
</dbReference>